<feature type="compositionally biased region" description="Low complexity" evidence="1">
    <location>
        <begin position="114"/>
        <end position="131"/>
    </location>
</feature>
<accession>A0AAV9AG86</accession>
<reference evidence="2" key="2">
    <citation type="submission" date="2023-06" db="EMBL/GenBank/DDBJ databases">
        <authorList>
            <person name="Ma L."/>
            <person name="Liu K.-W."/>
            <person name="Li Z."/>
            <person name="Hsiao Y.-Y."/>
            <person name="Qi Y."/>
            <person name="Fu T."/>
            <person name="Tang G."/>
            <person name="Zhang D."/>
            <person name="Sun W.-H."/>
            <person name="Liu D.-K."/>
            <person name="Li Y."/>
            <person name="Chen G.-Z."/>
            <person name="Liu X.-D."/>
            <person name="Liao X.-Y."/>
            <person name="Jiang Y.-T."/>
            <person name="Yu X."/>
            <person name="Hao Y."/>
            <person name="Huang J."/>
            <person name="Zhao X.-W."/>
            <person name="Ke S."/>
            <person name="Chen Y.-Y."/>
            <person name="Wu W.-L."/>
            <person name="Hsu J.-L."/>
            <person name="Lin Y.-F."/>
            <person name="Huang M.-D."/>
            <person name="Li C.-Y."/>
            <person name="Huang L."/>
            <person name="Wang Z.-W."/>
            <person name="Zhao X."/>
            <person name="Zhong W.-Y."/>
            <person name="Peng D.-H."/>
            <person name="Ahmad S."/>
            <person name="Lan S."/>
            <person name="Zhang J.-S."/>
            <person name="Tsai W.-C."/>
            <person name="Van De Peer Y."/>
            <person name="Liu Z.-J."/>
        </authorList>
    </citation>
    <scope>NUCLEOTIDE SEQUENCE</scope>
    <source>
        <strain evidence="2">SCP</strain>
        <tissue evidence="2">Leaves</tissue>
    </source>
</reference>
<gene>
    <name evidence="2" type="ORF">QJS04_geneDACA013550</name>
</gene>
<feature type="compositionally biased region" description="Polar residues" evidence="1">
    <location>
        <begin position="1"/>
        <end position="10"/>
    </location>
</feature>
<feature type="region of interest" description="Disordered" evidence="1">
    <location>
        <begin position="1"/>
        <end position="92"/>
    </location>
</feature>
<dbReference type="Proteomes" id="UP001179952">
    <property type="component" value="Unassembled WGS sequence"/>
</dbReference>
<feature type="region of interest" description="Disordered" evidence="1">
    <location>
        <begin position="215"/>
        <end position="251"/>
    </location>
</feature>
<protein>
    <submittedName>
        <fullName evidence="2">Uncharacterized protein</fullName>
    </submittedName>
</protein>
<name>A0AAV9AG86_ACOGR</name>
<sequence>MRSRSSSKQCKNMEVEKHKQPKEEPHLSGAYIRSLVKQLTSSRPKDHHPMEPKHSPDHNLIQQENQSPPPQPPKKQVRRRLHTSRPYQERLLNMAEARREIVAALKFHRATMKQQQQQQQQQQIQQNQSHQVPPYEASHEEMKRNHRFYPTNPNNHYDHFHFPNFITSPPPQLSWPYSQIPPQPIFDNLNFTLPNQPLGLNLNLQDFNNINTSLYNNNNPPSVDTFSSMSPLSSSDGPSTDPSGPDMVEPTMEDTEMMHPTMDDERMAEIRLIGEKHEMEWNDTMNLVTSAWWSRFFDSMEGSGPAGVGDGGFGVLDHQLADVPDWLYEPRLDDYCYNSSDECLQDSALPCLDIGEIEAMDGDWLA</sequence>
<feature type="compositionally biased region" description="Low complexity" evidence="1">
    <location>
        <begin position="215"/>
        <end position="247"/>
    </location>
</feature>
<evidence type="ECO:0000313" key="2">
    <source>
        <dbReference type="EMBL" id="KAK1263111.1"/>
    </source>
</evidence>
<keyword evidence="3" id="KW-1185">Reference proteome</keyword>
<dbReference type="EMBL" id="JAUJYN010000009">
    <property type="protein sequence ID" value="KAK1263111.1"/>
    <property type="molecule type" value="Genomic_DNA"/>
</dbReference>
<dbReference type="AlphaFoldDB" id="A0AAV9AG86"/>
<evidence type="ECO:0000256" key="1">
    <source>
        <dbReference type="SAM" id="MobiDB-lite"/>
    </source>
</evidence>
<proteinExistence type="predicted"/>
<feature type="compositionally biased region" description="Basic and acidic residues" evidence="1">
    <location>
        <begin position="43"/>
        <end position="57"/>
    </location>
</feature>
<feature type="region of interest" description="Disordered" evidence="1">
    <location>
        <begin position="112"/>
        <end position="139"/>
    </location>
</feature>
<feature type="compositionally biased region" description="Basic and acidic residues" evidence="1">
    <location>
        <begin position="11"/>
        <end position="26"/>
    </location>
</feature>
<dbReference type="PANTHER" id="PTHR37256:SF1">
    <property type="entry name" value="MYB-LIKE PROTEIN A"/>
    <property type="match status" value="1"/>
</dbReference>
<comment type="caution">
    <text evidence="2">The sequence shown here is derived from an EMBL/GenBank/DDBJ whole genome shotgun (WGS) entry which is preliminary data.</text>
</comment>
<evidence type="ECO:0000313" key="3">
    <source>
        <dbReference type="Proteomes" id="UP001179952"/>
    </source>
</evidence>
<dbReference type="PANTHER" id="PTHR37256">
    <property type="entry name" value="E1A-BINDING PROTEIN P400-LIKE"/>
    <property type="match status" value="1"/>
</dbReference>
<reference evidence="2" key="1">
    <citation type="journal article" date="2023" name="Nat. Commun.">
        <title>Diploid and tetraploid genomes of Acorus and the evolution of monocots.</title>
        <authorList>
            <person name="Ma L."/>
            <person name="Liu K.W."/>
            <person name="Li Z."/>
            <person name="Hsiao Y.Y."/>
            <person name="Qi Y."/>
            <person name="Fu T."/>
            <person name="Tang G.D."/>
            <person name="Zhang D."/>
            <person name="Sun W.H."/>
            <person name="Liu D.K."/>
            <person name="Li Y."/>
            <person name="Chen G.Z."/>
            <person name="Liu X.D."/>
            <person name="Liao X.Y."/>
            <person name="Jiang Y.T."/>
            <person name="Yu X."/>
            <person name="Hao Y."/>
            <person name="Huang J."/>
            <person name="Zhao X.W."/>
            <person name="Ke S."/>
            <person name="Chen Y.Y."/>
            <person name="Wu W.L."/>
            <person name="Hsu J.L."/>
            <person name="Lin Y.F."/>
            <person name="Huang M.D."/>
            <person name="Li C.Y."/>
            <person name="Huang L."/>
            <person name="Wang Z.W."/>
            <person name="Zhao X."/>
            <person name="Zhong W.Y."/>
            <person name="Peng D.H."/>
            <person name="Ahmad S."/>
            <person name="Lan S."/>
            <person name="Zhang J.S."/>
            <person name="Tsai W.C."/>
            <person name="Van de Peer Y."/>
            <person name="Liu Z.J."/>
        </authorList>
    </citation>
    <scope>NUCLEOTIDE SEQUENCE</scope>
    <source>
        <strain evidence="2">SCP</strain>
    </source>
</reference>
<organism evidence="2 3">
    <name type="scientific">Acorus gramineus</name>
    <name type="common">Dwarf sweet flag</name>
    <dbReference type="NCBI Taxonomy" id="55184"/>
    <lineage>
        <taxon>Eukaryota</taxon>
        <taxon>Viridiplantae</taxon>
        <taxon>Streptophyta</taxon>
        <taxon>Embryophyta</taxon>
        <taxon>Tracheophyta</taxon>
        <taxon>Spermatophyta</taxon>
        <taxon>Magnoliopsida</taxon>
        <taxon>Liliopsida</taxon>
        <taxon>Acoraceae</taxon>
        <taxon>Acorus</taxon>
    </lineage>
</organism>